<comment type="catalytic activity">
    <reaction evidence="20">
        <text>L-lysyl-glycine(out) = L-lysyl-glycine(in)</text>
        <dbReference type="Rhea" id="RHEA:79407"/>
        <dbReference type="ChEBI" id="CHEBI:191202"/>
    </reaction>
</comment>
<evidence type="ECO:0000256" key="16">
    <source>
        <dbReference type="ARBA" id="ARBA00044900"/>
    </source>
</evidence>
<comment type="caution">
    <text evidence="26">The sequence shown here is derived from an EMBL/GenBank/DDBJ whole genome shotgun (WGS) entry which is preliminary data.</text>
</comment>
<proteinExistence type="inferred from homology"/>
<dbReference type="Pfam" id="PF07690">
    <property type="entry name" value="MFS_1"/>
    <property type="match status" value="1"/>
</dbReference>
<evidence type="ECO:0000256" key="7">
    <source>
        <dbReference type="ARBA" id="ARBA00023228"/>
    </source>
</evidence>
<comment type="subcellular location">
    <subcellularLocation>
        <location evidence="1">Lysosome membrane</location>
        <topology evidence="1">Multi-pass membrane protein</topology>
    </subcellularLocation>
</comment>
<evidence type="ECO:0000256" key="24">
    <source>
        <dbReference type="ARBA" id="ARBA00046376"/>
    </source>
</evidence>
<evidence type="ECO:0000256" key="3">
    <source>
        <dbReference type="ARBA" id="ARBA00022448"/>
    </source>
</evidence>
<dbReference type="SUPFAM" id="SSF103473">
    <property type="entry name" value="MFS general substrate transporter"/>
    <property type="match status" value="1"/>
</dbReference>
<keyword evidence="27" id="KW-1185">Reference proteome</keyword>
<evidence type="ECO:0000256" key="23">
    <source>
        <dbReference type="ARBA" id="ARBA00045709"/>
    </source>
</evidence>
<feature type="transmembrane region" description="Helical" evidence="25">
    <location>
        <begin position="436"/>
        <end position="455"/>
    </location>
</feature>
<organism evidence="26 27">
    <name type="scientific">Physocladia obscura</name>
    <dbReference type="NCBI Taxonomy" id="109957"/>
    <lineage>
        <taxon>Eukaryota</taxon>
        <taxon>Fungi</taxon>
        <taxon>Fungi incertae sedis</taxon>
        <taxon>Chytridiomycota</taxon>
        <taxon>Chytridiomycota incertae sedis</taxon>
        <taxon>Chytridiomycetes</taxon>
        <taxon>Chytridiales</taxon>
        <taxon>Chytriomycetaceae</taxon>
        <taxon>Physocladia</taxon>
    </lineage>
</organism>
<evidence type="ECO:0000256" key="25">
    <source>
        <dbReference type="SAM" id="Phobius"/>
    </source>
</evidence>
<comment type="catalytic activity">
    <reaction evidence="19">
        <text>L-alanyl-L-lysine(out) = L-alanyl-L-lysine(in)</text>
        <dbReference type="Rhea" id="RHEA:79415"/>
        <dbReference type="ChEBI" id="CHEBI:192470"/>
    </reaction>
</comment>
<evidence type="ECO:0000256" key="8">
    <source>
        <dbReference type="ARBA" id="ARBA00044876"/>
    </source>
</evidence>
<comment type="subunit">
    <text evidence="24">Homodimer. Interacts with lysosomal protein GLMP (via lumenal domain); the interaction starts while both proteins are still in the endoplasmic reticulum and is required for stabilization of MFSD1 in lysosomes but has no direct effect on its targeting to lysosomes or transporter activity.</text>
</comment>
<keyword evidence="6 25" id="KW-0472">Membrane</keyword>
<comment type="catalytic activity">
    <reaction evidence="17">
        <text>L-arginyl-glycine(out) = L-arginyl-glycine(in)</text>
        <dbReference type="Rhea" id="RHEA:79391"/>
        <dbReference type="ChEBI" id="CHEBI:229955"/>
    </reaction>
</comment>
<dbReference type="PANTHER" id="PTHR23512:SF3">
    <property type="entry name" value="MAJOR FACILITATOR SUPERFAMILY DOMAIN-CONTAINING PROTEIN 1"/>
    <property type="match status" value="1"/>
</dbReference>
<sequence>MYVVYSAPNMLLPYVGGILVDRLGTRVLLLYSALSCAGQLLFAFGIHLRHIPIALLGRFLFGAGGESIVVVQGCIMANCFSGNFLTFALGLNLCVSRLGSVCNAILSPILDRYFGVEAAVMAGTTACLISFVSAISLLRILPTVPAVPLDEIPPLIQSFTGEALVAYSPSAIFFNDDEEDVAEVTSNTCPPTPSQTIIRQNFHPRRNSSYAVSFHESIPPSESTPLLFIPPNIPAPDPTPPTSCSALAMFPFAFWILCVLYVVFYGTAWCFNNTASDFLQDKWFPGDAVTAGFVMSIPDSASALLVVLTGTLIPTTTYPRLCTVLLILSFLTITICHLILGFTFANPIGPLSFLGIAYSINPVVIWPSVAIVIQRHEKKLQISQQRGDGMLGAAYGICTSGLNMILVIIPLCAAWIRVESGGGGNSGGDGWMWLEVFYAGLAGVGVCGATLLWAIDGLGVDGNGENE</sequence>
<reference evidence="26" key="1">
    <citation type="submission" date="2020-05" db="EMBL/GenBank/DDBJ databases">
        <title>Phylogenomic resolution of chytrid fungi.</title>
        <authorList>
            <person name="Stajich J.E."/>
            <person name="Amses K."/>
            <person name="Simmons R."/>
            <person name="Seto K."/>
            <person name="Myers J."/>
            <person name="Bonds A."/>
            <person name="Quandt C.A."/>
            <person name="Barry K."/>
            <person name="Liu P."/>
            <person name="Grigoriev I."/>
            <person name="Longcore J.E."/>
            <person name="James T.Y."/>
        </authorList>
    </citation>
    <scope>NUCLEOTIDE SEQUENCE</scope>
    <source>
        <strain evidence="26">JEL0513</strain>
    </source>
</reference>
<protein>
    <recommendedName>
        <fullName evidence="21">Lysosomal dipeptide transporter MFSD1</fullName>
    </recommendedName>
    <alternativeName>
        <fullName evidence="22">Major facilitator superfamily domain-containing protein 1</fullName>
    </alternativeName>
</protein>
<evidence type="ECO:0000256" key="18">
    <source>
        <dbReference type="ARBA" id="ARBA00044912"/>
    </source>
</evidence>
<comment type="similarity">
    <text evidence="2">Belongs to the major facilitator superfamily.</text>
</comment>
<comment type="catalytic activity">
    <reaction evidence="9">
        <text>L-histidyl-glycine(out) = L-histidyl-glycine(in)</text>
        <dbReference type="Rhea" id="RHEA:79395"/>
        <dbReference type="ChEBI" id="CHEBI:229957"/>
    </reaction>
</comment>
<dbReference type="InterPro" id="IPR036259">
    <property type="entry name" value="MFS_trans_sf"/>
</dbReference>
<evidence type="ECO:0000256" key="4">
    <source>
        <dbReference type="ARBA" id="ARBA00022692"/>
    </source>
</evidence>
<evidence type="ECO:0000256" key="21">
    <source>
        <dbReference type="ARBA" id="ARBA00044985"/>
    </source>
</evidence>
<comment type="catalytic activity">
    <reaction evidence="8">
        <text>L-lysyl-L-alanine(out) = L-lysyl-L-alanine(in)</text>
        <dbReference type="Rhea" id="RHEA:79399"/>
        <dbReference type="ChEBI" id="CHEBI:229954"/>
    </reaction>
</comment>
<comment type="catalytic activity">
    <reaction evidence="16">
        <text>L-lysyl-L-lysine(out) = L-lysyl-L-lysine(in)</text>
        <dbReference type="Rhea" id="RHEA:79403"/>
        <dbReference type="ChEBI" id="CHEBI:229956"/>
    </reaction>
</comment>
<comment type="catalytic activity">
    <reaction evidence="13">
        <text>L-alpha-aminoacyl-L-lysine(out) = L-alpha-aminoacyl-L-lysine(in)</text>
        <dbReference type="Rhea" id="RHEA:79383"/>
        <dbReference type="ChEBI" id="CHEBI:229966"/>
    </reaction>
</comment>
<evidence type="ECO:0000256" key="1">
    <source>
        <dbReference type="ARBA" id="ARBA00004155"/>
    </source>
</evidence>
<dbReference type="Proteomes" id="UP001211907">
    <property type="component" value="Unassembled WGS sequence"/>
</dbReference>
<evidence type="ECO:0000256" key="5">
    <source>
        <dbReference type="ARBA" id="ARBA00022989"/>
    </source>
</evidence>
<dbReference type="InterPro" id="IPR011701">
    <property type="entry name" value="MFS"/>
</dbReference>
<feature type="transmembrane region" description="Helical" evidence="25">
    <location>
        <begin position="351"/>
        <end position="373"/>
    </location>
</feature>
<evidence type="ECO:0000256" key="11">
    <source>
        <dbReference type="ARBA" id="ARBA00044884"/>
    </source>
</evidence>
<feature type="transmembrane region" description="Helical" evidence="25">
    <location>
        <begin position="394"/>
        <end position="416"/>
    </location>
</feature>
<feature type="transmembrane region" description="Helical" evidence="25">
    <location>
        <begin position="321"/>
        <end position="345"/>
    </location>
</feature>
<comment type="catalytic activity">
    <reaction evidence="18">
        <text>L-histidyl-L-alpha-amino acid(out) = L-histidyl-L-alpha-amino acid(in)</text>
        <dbReference type="Rhea" id="RHEA:79379"/>
        <dbReference type="ChEBI" id="CHEBI:229964"/>
    </reaction>
</comment>
<gene>
    <name evidence="26" type="ORF">HK100_008268</name>
</gene>
<dbReference type="EMBL" id="JADGJH010000004">
    <property type="protein sequence ID" value="KAJ3143149.1"/>
    <property type="molecule type" value="Genomic_DNA"/>
</dbReference>
<comment type="catalytic activity">
    <reaction evidence="10">
        <text>L-alpha-aminoacyl-L-arginine(out) = L-alpha-aminoacyl-L-arginine(in)</text>
        <dbReference type="Rhea" id="RHEA:79367"/>
        <dbReference type="ChEBI" id="CHEBI:229968"/>
    </reaction>
</comment>
<evidence type="ECO:0000313" key="27">
    <source>
        <dbReference type="Proteomes" id="UP001211907"/>
    </source>
</evidence>
<evidence type="ECO:0000256" key="13">
    <source>
        <dbReference type="ARBA" id="ARBA00044893"/>
    </source>
</evidence>
<evidence type="ECO:0000256" key="20">
    <source>
        <dbReference type="ARBA" id="ARBA00044924"/>
    </source>
</evidence>
<dbReference type="AlphaFoldDB" id="A0AAD5TBW4"/>
<comment type="function">
    <text evidence="23">Lysosomal dipeptide uniporter that selectively exports lysine, arginine or histidine-containing dipeptides with a net positive charge from the lysosome lumen into the cytosol. Could play a role in a specific type of protein O-glycosylation indirectly regulating macrophages migration and tissue invasion. Also essential for liver homeostasis.</text>
</comment>
<keyword evidence="7" id="KW-0458">Lysosome</keyword>
<dbReference type="Gene3D" id="1.20.1250.20">
    <property type="entry name" value="MFS general substrate transporter like domains"/>
    <property type="match status" value="2"/>
</dbReference>
<evidence type="ECO:0000256" key="14">
    <source>
        <dbReference type="ARBA" id="ARBA00044898"/>
    </source>
</evidence>
<dbReference type="InterPro" id="IPR052187">
    <property type="entry name" value="MFSD1"/>
</dbReference>
<feature type="transmembrane region" description="Helical" evidence="25">
    <location>
        <begin position="246"/>
        <end position="268"/>
    </location>
</feature>
<feature type="transmembrane region" description="Helical" evidence="25">
    <location>
        <begin position="28"/>
        <end position="47"/>
    </location>
</feature>
<comment type="catalytic activity">
    <reaction evidence="11">
        <text>L-alpha-aminoacyl-L-histidine(out) = L-alpha-aminoacyl-L-histidine(in)</text>
        <dbReference type="Rhea" id="RHEA:79375"/>
        <dbReference type="ChEBI" id="CHEBI:229967"/>
    </reaction>
</comment>
<evidence type="ECO:0000256" key="2">
    <source>
        <dbReference type="ARBA" id="ARBA00008335"/>
    </source>
</evidence>
<keyword evidence="5 25" id="KW-1133">Transmembrane helix</keyword>
<keyword evidence="4 25" id="KW-0812">Transmembrane</keyword>
<evidence type="ECO:0000256" key="6">
    <source>
        <dbReference type="ARBA" id="ARBA00023136"/>
    </source>
</evidence>
<dbReference type="GO" id="GO:0022857">
    <property type="term" value="F:transmembrane transporter activity"/>
    <property type="evidence" value="ECO:0007669"/>
    <property type="project" value="InterPro"/>
</dbReference>
<feature type="transmembrane region" description="Helical" evidence="25">
    <location>
        <begin position="288"/>
        <end position="309"/>
    </location>
</feature>
<keyword evidence="3" id="KW-0813">Transport</keyword>
<evidence type="ECO:0000313" key="26">
    <source>
        <dbReference type="EMBL" id="KAJ3143149.1"/>
    </source>
</evidence>
<evidence type="ECO:0000256" key="9">
    <source>
        <dbReference type="ARBA" id="ARBA00044878"/>
    </source>
</evidence>
<accession>A0AAD5TBW4</accession>
<comment type="catalytic activity">
    <reaction evidence="14">
        <text>L-aspartyl-L-lysine(out) = L-aspartyl-L-lysine(in)</text>
        <dbReference type="Rhea" id="RHEA:79411"/>
        <dbReference type="ChEBI" id="CHEBI:229953"/>
    </reaction>
</comment>
<evidence type="ECO:0000256" key="15">
    <source>
        <dbReference type="ARBA" id="ARBA00044899"/>
    </source>
</evidence>
<evidence type="ECO:0000256" key="19">
    <source>
        <dbReference type="ARBA" id="ARBA00044919"/>
    </source>
</evidence>
<dbReference type="PANTHER" id="PTHR23512">
    <property type="entry name" value="MAJOR FACILITATOR SUPERFAMILY DOMAIN-CONTAINING PROTEIN 1"/>
    <property type="match status" value="1"/>
</dbReference>
<evidence type="ECO:0000256" key="12">
    <source>
        <dbReference type="ARBA" id="ARBA00044891"/>
    </source>
</evidence>
<comment type="catalytic activity">
    <reaction evidence="15">
        <text>L-arginyl-L-alpha-amino acid(out) = L-arginyl-L-alpha-amino acid(in)</text>
        <dbReference type="Rhea" id="RHEA:79371"/>
        <dbReference type="ChEBI" id="CHEBI:84315"/>
    </reaction>
</comment>
<evidence type="ECO:0000256" key="10">
    <source>
        <dbReference type="ARBA" id="ARBA00044881"/>
    </source>
</evidence>
<evidence type="ECO:0000256" key="17">
    <source>
        <dbReference type="ARBA" id="ARBA00044903"/>
    </source>
</evidence>
<comment type="catalytic activity">
    <reaction evidence="12">
        <text>L-lysyl-L-alpha-amino acid(out) = L-lysyl-L-alpha-amino acid(in)</text>
        <dbReference type="Rhea" id="RHEA:79387"/>
        <dbReference type="ChEBI" id="CHEBI:229965"/>
    </reaction>
</comment>
<name>A0AAD5TBW4_9FUNG</name>
<evidence type="ECO:0000256" key="22">
    <source>
        <dbReference type="ARBA" id="ARBA00045018"/>
    </source>
</evidence>